<dbReference type="AlphaFoldDB" id="A0A0U5JBA8"/>
<reference evidence="3" key="1">
    <citation type="submission" date="2015-09" db="EMBL/GenBank/DDBJ databases">
        <authorList>
            <person name="Bertelli C."/>
        </authorList>
    </citation>
    <scope>NUCLEOTIDE SEQUENCE [LARGE SCALE GENOMIC DNA]</scope>
    <source>
        <strain evidence="3">KNic</strain>
    </source>
</reference>
<dbReference type="Gene3D" id="3.40.630.90">
    <property type="match status" value="1"/>
</dbReference>
<dbReference type="RefSeq" id="WP_059060769.1">
    <property type="nucleotide sequence ID" value="NZ_LN879502.1"/>
</dbReference>
<keyword evidence="2" id="KW-0808">Transferase</keyword>
<dbReference type="Pfam" id="PF18014">
    <property type="entry name" value="Acetyltransf_18"/>
    <property type="match status" value="1"/>
</dbReference>
<feature type="domain" description="N-acetyltransferase" evidence="1">
    <location>
        <begin position="4"/>
        <end position="142"/>
    </location>
</feature>
<dbReference type="InParanoid" id="A0A0U5JBA8"/>
<dbReference type="EMBL" id="LN879502">
    <property type="protein sequence ID" value="CUI16702.1"/>
    <property type="molecule type" value="Genomic_DNA"/>
</dbReference>
<sequence>MDELLIRHARVEEMPFLISLAAEEGWNPGFEDGIAFYAADPMGFFIAEKGGEKVGCISAVAYGANYGFLGFYIIKAPYRHQGFGLRLWQHALKYLEKRCVGLDGVVAQQENYKKSGFKFYYRNIRFEGVCGGSMPSMVVPLEAVSFDAIAEYDSKVFGVNRELFLKKWLHMNNALTLAVVDGQELLGYGVIRKCLKGCKVGPLFANNAEIAEELFLGLSATAGKAPLFWDVPEINLAAVEMAKKRGMAKVFETARMYSKEPPIHLQASVFGVTSFELG</sequence>
<dbReference type="InterPro" id="IPR000182">
    <property type="entry name" value="GNAT_dom"/>
</dbReference>
<proteinExistence type="predicted"/>
<protein>
    <submittedName>
        <fullName evidence="2">GCN5-related N-acetyltransferase</fullName>
    </submittedName>
</protein>
<dbReference type="CDD" id="cd04301">
    <property type="entry name" value="NAT_SF"/>
    <property type="match status" value="1"/>
</dbReference>
<dbReference type="PANTHER" id="PTHR47237">
    <property type="entry name" value="SLL0310 PROTEIN"/>
    <property type="match status" value="1"/>
</dbReference>
<evidence type="ECO:0000259" key="1">
    <source>
        <dbReference type="PROSITE" id="PS51186"/>
    </source>
</evidence>
<dbReference type="InterPro" id="IPR052729">
    <property type="entry name" value="Acyl/Acetyltrans_Enzymes"/>
</dbReference>
<evidence type="ECO:0000313" key="3">
    <source>
        <dbReference type="Proteomes" id="UP000069902"/>
    </source>
</evidence>
<gene>
    <name evidence="2" type="ORF">PNK_1085</name>
</gene>
<organism evidence="2 3">
    <name type="scientific">Candidatus Protochlamydia naegleriophila</name>
    <dbReference type="NCBI Taxonomy" id="389348"/>
    <lineage>
        <taxon>Bacteria</taxon>
        <taxon>Pseudomonadati</taxon>
        <taxon>Chlamydiota</taxon>
        <taxon>Chlamydiia</taxon>
        <taxon>Parachlamydiales</taxon>
        <taxon>Parachlamydiaceae</taxon>
        <taxon>Candidatus Protochlamydia</taxon>
    </lineage>
</organism>
<dbReference type="PATRIC" id="fig|389348.3.peg.1196"/>
<accession>A0A0U5JBA8</accession>
<dbReference type="Pfam" id="PF00583">
    <property type="entry name" value="Acetyltransf_1"/>
    <property type="match status" value="1"/>
</dbReference>
<dbReference type="PROSITE" id="PS51186">
    <property type="entry name" value="GNAT"/>
    <property type="match status" value="1"/>
</dbReference>
<dbReference type="GO" id="GO:0016747">
    <property type="term" value="F:acyltransferase activity, transferring groups other than amino-acyl groups"/>
    <property type="evidence" value="ECO:0007669"/>
    <property type="project" value="InterPro"/>
</dbReference>
<dbReference type="Proteomes" id="UP000069902">
    <property type="component" value="Chromosome cPNK"/>
</dbReference>
<evidence type="ECO:0000313" key="2">
    <source>
        <dbReference type="EMBL" id="CUI16702.1"/>
    </source>
</evidence>
<name>A0A0U5JBA8_9BACT</name>
<dbReference type="InterPro" id="IPR041496">
    <property type="entry name" value="YitH/HolE_GNAT"/>
</dbReference>
<keyword evidence="3" id="KW-1185">Reference proteome</keyword>
<dbReference type="SUPFAM" id="SSF55729">
    <property type="entry name" value="Acyl-CoA N-acyltransferases (Nat)"/>
    <property type="match status" value="1"/>
</dbReference>
<dbReference type="PANTHER" id="PTHR47237:SF1">
    <property type="entry name" value="SLL0310 PROTEIN"/>
    <property type="match status" value="1"/>
</dbReference>
<dbReference type="Gene3D" id="3.40.630.30">
    <property type="match status" value="1"/>
</dbReference>
<dbReference type="InterPro" id="IPR016181">
    <property type="entry name" value="Acyl_CoA_acyltransferase"/>
</dbReference>
<dbReference type="KEGG" id="pnl:PNK_1085"/>